<keyword evidence="5" id="KW-0067">ATP-binding</keyword>
<organism evidence="12 13">
    <name type="scientific">Methylophilus luteus</name>
    <dbReference type="NCBI Taxonomy" id="640108"/>
    <lineage>
        <taxon>Bacteria</taxon>
        <taxon>Pseudomonadati</taxon>
        <taxon>Pseudomonadota</taxon>
        <taxon>Betaproteobacteria</taxon>
        <taxon>Nitrosomonadales</taxon>
        <taxon>Methylophilaceae</taxon>
        <taxon>Methylophilus</taxon>
    </lineage>
</organism>
<dbReference type="RefSeq" id="WP_379055860.1">
    <property type="nucleotide sequence ID" value="NZ_JBHTKB010000001.1"/>
</dbReference>
<keyword evidence="13" id="KW-1185">Reference proteome</keyword>
<proteinExistence type="predicted"/>
<evidence type="ECO:0000256" key="3">
    <source>
        <dbReference type="ARBA" id="ARBA00022723"/>
    </source>
</evidence>
<keyword evidence="4" id="KW-0547">Nucleotide-binding</keyword>
<evidence type="ECO:0000313" key="13">
    <source>
        <dbReference type="Proteomes" id="UP001597128"/>
    </source>
</evidence>
<evidence type="ECO:0000256" key="1">
    <source>
        <dbReference type="ARBA" id="ARBA00022679"/>
    </source>
</evidence>
<evidence type="ECO:0000256" key="7">
    <source>
        <dbReference type="ARBA" id="ARBA00023080"/>
    </source>
</evidence>
<evidence type="ECO:0000256" key="8">
    <source>
        <dbReference type="ARBA" id="ARBA00023118"/>
    </source>
</evidence>
<feature type="domain" description="Cyclic GMP-AMP synthase DncV-like nucleotidyltransferase" evidence="11">
    <location>
        <begin position="55"/>
        <end position="138"/>
    </location>
</feature>
<protein>
    <recommendedName>
        <fullName evidence="9">Cyclic GMP-AMP synthase</fullName>
    </recommendedName>
</protein>
<evidence type="ECO:0000256" key="9">
    <source>
        <dbReference type="ARBA" id="ARBA00044145"/>
    </source>
</evidence>
<name>A0ABW3F4F4_9PROT</name>
<gene>
    <name evidence="12" type="ORF">ACFQ1Z_04045</name>
</gene>
<keyword evidence="8" id="KW-0051">Antiviral defense</keyword>
<dbReference type="Proteomes" id="UP001597128">
    <property type="component" value="Unassembled WGS sequence"/>
</dbReference>
<evidence type="ECO:0000259" key="11">
    <source>
        <dbReference type="Pfam" id="PF21654"/>
    </source>
</evidence>
<keyword evidence="7" id="KW-0546">Nucleotide metabolism</keyword>
<evidence type="ECO:0000313" key="12">
    <source>
        <dbReference type="EMBL" id="MFD0912709.1"/>
    </source>
</evidence>
<comment type="catalytic activity">
    <reaction evidence="10">
        <text>GTP + ATP = 3',3'-cGAMP + 2 diphosphate</text>
        <dbReference type="Rhea" id="RHEA:35647"/>
        <dbReference type="ChEBI" id="CHEBI:30616"/>
        <dbReference type="ChEBI" id="CHEBI:33019"/>
        <dbReference type="ChEBI" id="CHEBI:37565"/>
        <dbReference type="ChEBI" id="CHEBI:71501"/>
    </reaction>
    <physiologicalReaction direction="left-to-right" evidence="10">
        <dbReference type="Rhea" id="RHEA:35648"/>
    </physiologicalReaction>
</comment>
<accession>A0ABW3F4F4</accession>
<evidence type="ECO:0000256" key="10">
    <source>
        <dbReference type="ARBA" id="ARBA00048304"/>
    </source>
</evidence>
<dbReference type="Pfam" id="PF21654">
    <property type="entry name" value="DncV-like_NTFase"/>
    <property type="match status" value="1"/>
</dbReference>
<dbReference type="InterPro" id="IPR048445">
    <property type="entry name" value="DncV-like_NTFase"/>
</dbReference>
<comment type="caution">
    <text evidence="12">The sequence shown here is derived from an EMBL/GenBank/DDBJ whole genome shotgun (WGS) entry which is preliminary data.</text>
</comment>
<evidence type="ECO:0000256" key="4">
    <source>
        <dbReference type="ARBA" id="ARBA00022741"/>
    </source>
</evidence>
<evidence type="ECO:0000256" key="6">
    <source>
        <dbReference type="ARBA" id="ARBA00022842"/>
    </source>
</evidence>
<keyword evidence="1" id="KW-0808">Transferase</keyword>
<sequence>MASFNCNREIRKYHSNEVVLSKAQQDEMRDRRDNGRIRLENGLIAADHALPYLVSSQGSYAMRTMVQDDENDYDIDDGVYFAYEDLLDEDGNELEPKAARRLVKKALHDARLAFDAQVKNNCVRQYYPAGYHIDLPVYRTTWSEDYFGNETITHELASGDEWVVSDARAVTKWFNGHVTQELKSGDVDTSQLRKVVRLTKKLARSRKAWKNKTTSGICITKLVVDHMVYVTDRDDEALRSTWQAIKNVLAFSRTVKHPVQPINLAEWDDERVGFFEACLLDSLKHLDVLDKSDCSQEEAMKAWNKVFDTDYFSDFIPTNKAAASLLQPAAVVSSGLSFPNKPIVPNKSSGFA</sequence>
<reference evidence="13" key="1">
    <citation type="journal article" date="2019" name="Int. J. Syst. Evol. Microbiol.">
        <title>The Global Catalogue of Microorganisms (GCM) 10K type strain sequencing project: providing services to taxonomists for standard genome sequencing and annotation.</title>
        <authorList>
            <consortium name="The Broad Institute Genomics Platform"/>
            <consortium name="The Broad Institute Genome Sequencing Center for Infectious Disease"/>
            <person name="Wu L."/>
            <person name="Ma J."/>
        </authorList>
    </citation>
    <scope>NUCLEOTIDE SEQUENCE [LARGE SCALE GENOMIC DNA]</scope>
    <source>
        <strain evidence="13">CCUG 58412</strain>
    </source>
</reference>
<keyword evidence="6" id="KW-0460">Magnesium</keyword>
<evidence type="ECO:0000256" key="5">
    <source>
        <dbReference type="ARBA" id="ARBA00022840"/>
    </source>
</evidence>
<dbReference type="EMBL" id="JBHTKB010000001">
    <property type="protein sequence ID" value="MFD0912709.1"/>
    <property type="molecule type" value="Genomic_DNA"/>
</dbReference>
<evidence type="ECO:0000256" key="2">
    <source>
        <dbReference type="ARBA" id="ARBA00022695"/>
    </source>
</evidence>
<keyword evidence="2" id="KW-0548">Nucleotidyltransferase</keyword>
<keyword evidence="3" id="KW-0479">Metal-binding</keyword>